<evidence type="ECO:0000256" key="4">
    <source>
        <dbReference type="PROSITE-ProRule" id="PRU01006"/>
    </source>
</evidence>
<comment type="similarity">
    <text evidence="3">Belongs to the VAM6/VPS39 family.</text>
</comment>
<dbReference type="Pfam" id="PF10366">
    <property type="entry name" value="Vps39_1"/>
    <property type="match status" value="1"/>
</dbReference>
<evidence type="ECO:0000259" key="6">
    <source>
        <dbReference type="PROSITE" id="PS50219"/>
    </source>
</evidence>
<feature type="region of interest" description="Disordered" evidence="5">
    <location>
        <begin position="372"/>
        <end position="407"/>
    </location>
</feature>
<dbReference type="PROSITE" id="PS50236">
    <property type="entry name" value="CHCR"/>
    <property type="match status" value="1"/>
</dbReference>
<dbReference type="GO" id="GO:0006914">
    <property type="term" value="P:autophagy"/>
    <property type="evidence" value="ECO:0007669"/>
    <property type="project" value="TreeGrafter"/>
</dbReference>
<dbReference type="Proteomes" id="UP000243876">
    <property type="component" value="Unassembled WGS sequence"/>
</dbReference>
<organism evidence="7 8">
    <name type="scientific">Sporidiobolus salmonicolor</name>
    <name type="common">Yeast-like fungus</name>
    <name type="synonym">Sporobolomyces salmonicolor</name>
    <dbReference type="NCBI Taxonomy" id="5005"/>
    <lineage>
        <taxon>Eukaryota</taxon>
        <taxon>Fungi</taxon>
        <taxon>Dikarya</taxon>
        <taxon>Basidiomycota</taxon>
        <taxon>Pucciniomycotina</taxon>
        <taxon>Microbotryomycetes</taxon>
        <taxon>Sporidiobolales</taxon>
        <taxon>Sporidiobolaceae</taxon>
        <taxon>Sporobolomyces</taxon>
    </lineage>
</organism>
<dbReference type="InterPro" id="IPR000547">
    <property type="entry name" value="Clathrin_H-chain/VPS_repeat"/>
</dbReference>
<evidence type="ECO:0000256" key="5">
    <source>
        <dbReference type="SAM" id="MobiDB-lite"/>
    </source>
</evidence>
<feature type="repeat" description="CHCR" evidence="4">
    <location>
        <begin position="845"/>
        <end position="1002"/>
    </location>
</feature>
<dbReference type="PROSITE" id="PS50219">
    <property type="entry name" value="CNH"/>
    <property type="match status" value="1"/>
</dbReference>
<sequence>MHTPFSLSSLIPPSVLGNEPVTVALLYDVVLQADRVMLGTDKGSLLVFDLSHPSTSASPPVATLVSRHDGFCRKAIDQLSVIKELNALVCMSGGDLILYSLPDLSLLSSFATQTRGTASLFALSTEIHHPSSTSPGIPEIHTTLALACRRRLILLSWVDGTWNPQVEVSLPHQIRGMAFEGRKIVAGFSTGEYGIVTLPPLEGKGAGEAPVLGDLFSLPLPIAEKTTKAGVPGLSGLGGLGLGAGLGALSGLALGKKLEKNGVAGVPRAKGKAKMPQQIAARAREPENAEDGWLWGEEHRSSAPRSAPIGSPAPTPPSIVYPSLVDETIVVPPYIVSLLAPSPPSSSDTSASTISSATFSLSINALESLSSVQNLPVPPRSDSPPSSIAASTRTSTDPSSATPKPPQHIARLLTASSSSPSPPILVLTAAHADPTSAGAPGPLLEQTLWIGTMKSWQSQIEELGQQGAWEEGIELLRRSGMLWGRDSLPRPMLRRLAIIHSLHLFKSCRYPLAIDAFISLNISPARVVALYPVPISGKLFLEPSAHEEIFDGRPRDKVVAAIVDQEAMGREEKEQKRAARDDVETSRAGTPSSPAKRGKGPSAATAADNDDAMSIRSVGSRLAAKRSWLRERDRDREPSATLDEIAEKAAAEKERQAKLDAQNYSRSVDELIRYLTDRRQKYSQALAALLPSARPAPSTPRPRASSAELLELPNEPLTSLTPEQLARVAQVVDTALFRSYLATKPVMVGPLCRIENWCEVEEVEELLLQAKKYRELLDLYNGKNMHEKAVKLLRQMSKDEDDPGEKVADTVRYLQKLGADHVNVIFEASKWVFEQDREAGLQIFIADFEEVESLPRHATMAHLEGIGRDVCIRYLEHIIHVLGEQGAEFHEKLIELYLAVVQASGTGPDETADQKLLDLLESSTSYRADRMLGRLPSEDMHQVRAILLGRLGRHEGALQIYVYQLEDHTTAEQSASLSPPPLKSLADSVSLVCRYCKRVYDSDESMRPTIFHLLLRIYLRPRPHHPLLFGPALALLSTHAARIDPIEAFDLLPPLVALGDIQVYLEKTLRRSGERKREAQMVAAVGRSWIDQKERELVDLEERRVKITEGRVCPVCHKRIGNSVIAIHNPQSVSASASASASACAPPPLVSLTFFGTRSGEVTHYQCREQFQELHG</sequence>
<feature type="domain" description="CNH" evidence="6">
    <location>
        <begin position="18"/>
        <end position="390"/>
    </location>
</feature>
<dbReference type="GO" id="GO:0000329">
    <property type="term" value="C:fungal-type vacuole membrane"/>
    <property type="evidence" value="ECO:0007669"/>
    <property type="project" value="TreeGrafter"/>
</dbReference>
<evidence type="ECO:0000256" key="2">
    <source>
        <dbReference type="ARBA" id="ARBA00023136"/>
    </source>
</evidence>
<keyword evidence="2" id="KW-0472">Membrane</keyword>
<comment type="subcellular location">
    <subcellularLocation>
        <location evidence="1">Endomembrane system</location>
        <topology evidence="1">Peripheral membrane protein</topology>
    </subcellularLocation>
</comment>
<dbReference type="GO" id="GO:0012505">
    <property type="term" value="C:endomembrane system"/>
    <property type="evidence" value="ECO:0007669"/>
    <property type="project" value="UniProtKB-SubCell"/>
</dbReference>
<accession>A0A0D6ERT3</accession>
<protein>
    <submittedName>
        <fullName evidence="7">SPOSA6832_04686-mRNA-1:cds</fullName>
    </submittedName>
</protein>
<evidence type="ECO:0000256" key="3">
    <source>
        <dbReference type="ARBA" id="ARBA00038201"/>
    </source>
</evidence>
<gene>
    <name evidence="7" type="primary">SPOSA6832_04686</name>
</gene>
<dbReference type="GO" id="GO:0034058">
    <property type="term" value="P:endosomal vesicle fusion"/>
    <property type="evidence" value="ECO:0007669"/>
    <property type="project" value="TreeGrafter"/>
</dbReference>
<reference evidence="8" key="1">
    <citation type="submission" date="2015-02" db="EMBL/GenBank/DDBJ databases">
        <authorList>
            <person name="Gon?alves P."/>
        </authorList>
    </citation>
    <scope>NUCLEOTIDE SEQUENCE [LARGE SCALE GENOMIC DNA]</scope>
</reference>
<dbReference type="OrthoDB" id="5325112at2759"/>
<dbReference type="PANTHER" id="PTHR12894">
    <property type="entry name" value="CNH DOMAIN CONTAINING"/>
    <property type="match status" value="1"/>
</dbReference>
<dbReference type="InterPro" id="IPR001180">
    <property type="entry name" value="CNH_dom"/>
</dbReference>
<feature type="compositionally biased region" description="Basic and acidic residues" evidence="5">
    <location>
        <begin position="567"/>
        <end position="585"/>
    </location>
</feature>
<dbReference type="AlphaFoldDB" id="A0A0D6ERT3"/>
<keyword evidence="8" id="KW-1185">Reference proteome</keyword>
<dbReference type="PANTHER" id="PTHR12894:SF49">
    <property type="entry name" value="VAM6_VPS39-LIKE PROTEIN"/>
    <property type="match status" value="1"/>
</dbReference>
<dbReference type="Pfam" id="PF00780">
    <property type="entry name" value="CNH"/>
    <property type="match status" value="1"/>
</dbReference>
<evidence type="ECO:0000256" key="1">
    <source>
        <dbReference type="ARBA" id="ARBA00004184"/>
    </source>
</evidence>
<evidence type="ECO:0000313" key="8">
    <source>
        <dbReference type="Proteomes" id="UP000243876"/>
    </source>
</evidence>
<dbReference type="InterPro" id="IPR019452">
    <property type="entry name" value="VPS39/TGF_beta_rcpt-assoc_1"/>
</dbReference>
<name>A0A0D6ERT3_SPOSA</name>
<dbReference type="InterPro" id="IPR032914">
    <property type="entry name" value="Vam6/VPS39/TRAP1"/>
</dbReference>
<feature type="region of interest" description="Disordered" evidence="5">
    <location>
        <begin position="268"/>
        <end position="291"/>
    </location>
</feature>
<proteinExistence type="inferred from homology"/>
<evidence type="ECO:0000313" key="7">
    <source>
        <dbReference type="EMBL" id="CEQ42822.1"/>
    </source>
</evidence>
<dbReference type="EMBL" id="CENE01000037">
    <property type="protein sequence ID" value="CEQ42822.1"/>
    <property type="molecule type" value="Genomic_DNA"/>
</dbReference>
<dbReference type="Pfam" id="PF10367">
    <property type="entry name" value="zf-Vps39_C"/>
    <property type="match status" value="1"/>
</dbReference>
<feature type="region of interest" description="Disordered" evidence="5">
    <location>
        <begin position="565"/>
        <end position="612"/>
    </location>
</feature>
<dbReference type="GO" id="GO:0006886">
    <property type="term" value="P:intracellular protein transport"/>
    <property type="evidence" value="ECO:0007669"/>
    <property type="project" value="UniProtKB-UniRule"/>
</dbReference>
<feature type="compositionally biased region" description="Polar residues" evidence="5">
    <location>
        <begin position="392"/>
        <end position="402"/>
    </location>
</feature>
<dbReference type="InterPro" id="IPR019453">
    <property type="entry name" value="VPS39/TGFA1_Znf"/>
</dbReference>